<protein>
    <submittedName>
        <fullName evidence="1">Type III secretion system inner rod subunit SctI</fullName>
    </submittedName>
</protein>
<proteinExistence type="predicted"/>
<accession>A0AA95K3M6</accession>
<gene>
    <name evidence="1" type="primary">sctI</name>
    <name evidence="1" type="ORF">QE207_15690</name>
</gene>
<dbReference type="AlphaFoldDB" id="A0AA95K3M6"/>
<evidence type="ECO:0000313" key="2">
    <source>
        <dbReference type="Proteomes" id="UP001177597"/>
    </source>
</evidence>
<organism evidence="1 2">
    <name type="scientific">Arsenophonus nasoniae</name>
    <name type="common">son-killer infecting Nasonia vitripennis</name>
    <dbReference type="NCBI Taxonomy" id="638"/>
    <lineage>
        <taxon>Bacteria</taxon>
        <taxon>Pseudomonadati</taxon>
        <taxon>Pseudomonadota</taxon>
        <taxon>Gammaproteobacteria</taxon>
        <taxon>Enterobacterales</taxon>
        <taxon>Morganellaceae</taxon>
        <taxon>Arsenophonus</taxon>
    </lineage>
</organism>
<reference evidence="1" key="1">
    <citation type="submission" date="2023-04" db="EMBL/GenBank/DDBJ databases">
        <title>Genome dynamics across the evolutionary transition to endosymbiosis.</title>
        <authorList>
            <person name="Siozios S."/>
            <person name="Nadal-Jimenez P."/>
            <person name="Azagi T."/>
            <person name="Sprong H."/>
            <person name="Frost C.L."/>
            <person name="Parratt S.R."/>
            <person name="Taylor G."/>
            <person name="Brettell L."/>
            <person name="Lew K.C."/>
            <person name="Croft L."/>
            <person name="King K.C."/>
            <person name="Brockhurst M.A."/>
            <person name="Hypsa V."/>
            <person name="Novakova E."/>
            <person name="Darby A.C."/>
            <person name="Hurst G.D.D."/>
        </authorList>
    </citation>
    <scope>NUCLEOTIDE SEQUENCE</scope>
    <source>
        <strain evidence="1">AIh</strain>
    </source>
</reference>
<dbReference type="InterPro" id="IPR047754">
    <property type="entry name" value="T3SS_SctI-like"/>
</dbReference>
<name>A0AA95K3M6_9GAMM</name>
<dbReference type="NCBIfam" id="NF038054">
    <property type="entry name" value="T3SS_SctI"/>
    <property type="match status" value="1"/>
</dbReference>
<dbReference type="RefSeq" id="WP_280629155.1">
    <property type="nucleotide sequence ID" value="NZ_CP123498.1"/>
</dbReference>
<dbReference type="EMBL" id="CP123498">
    <property type="protein sequence ID" value="WGL95085.1"/>
    <property type="molecule type" value="Genomic_DNA"/>
</dbReference>
<dbReference type="Proteomes" id="UP001177597">
    <property type="component" value="Chromosome"/>
</dbReference>
<sequence>MMSINSISNISAMTESVDGESMTLQQVISKAYRQHHQVEQQVADTLQIDDLSSLLAIQQTTHDYQLEMSLLSTLARKALTTVETVIKAQ</sequence>
<evidence type="ECO:0000313" key="1">
    <source>
        <dbReference type="EMBL" id="WGL95085.1"/>
    </source>
</evidence>